<accession>A0A514CVS0</accession>
<keyword evidence="2" id="KW-1185">Reference proteome</keyword>
<evidence type="ECO:0000313" key="1">
    <source>
        <dbReference type="EMBL" id="QDH84577.1"/>
    </source>
</evidence>
<name>A0A514CVS0_9CAUD</name>
<dbReference type="Pfam" id="PF11123">
    <property type="entry name" value="DNA_Packaging_2"/>
    <property type="match status" value="1"/>
</dbReference>
<proteinExistence type="predicted"/>
<sequence>MNDARAGKAGTIAEVYDLHRKITQYFNKRLDALLDPDNTEAAYLITAADIGLIVKFIKDNEVSADPGDATQTGALRAKLTQLGQSGSSGLRAMVKEAQADVQGGLH</sequence>
<protein>
    <recommendedName>
        <fullName evidence="3">Terminase small subunit</fullName>
    </recommendedName>
</protein>
<organism evidence="1 2">
    <name type="scientific">Achromobacter phage vB_AxyP_19-32_Axy21</name>
    <dbReference type="NCBI Taxonomy" id="2591045"/>
    <lineage>
        <taxon>Viruses</taxon>
        <taxon>Duplodnaviria</taxon>
        <taxon>Heunggongvirae</taxon>
        <taxon>Uroviricota</taxon>
        <taxon>Caudoviricetes</taxon>
        <taxon>Autographivirales</taxon>
        <taxon>Autoscriptoviridae</taxon>
        <taxon>Axyvirus</taxon>
        <taxon>Axyvirus 1932Axy21</taxon>
    </lineage>
</organism>
<dbReference type="InterPro" id="IPR024345">
    <property type="entry name" value="DNA_matur_Phage_T7-like"/>
</dbReference>
<dbReference type="EMBL" id="MK962638">
    <property type="protein sequence ID" value="QDH84577.1"/>
    <property type="molecule type" value="Genomic_DNA"/>
</dbReference>
<evidence type="ECO:0008006" key="3">
    <source>
        <dbReference type="Google" id="ProtNLM"/>
    </source>
</evidence>
<gene>
    <name evidence="1" type="ORF">Axy21_042</name>
</gene>
<dbReference type="Proteomes" id="UP000319935">
    <property type="component" value="Segment"/>
</dbReference>
<evidence type="ECO:0000313" key="2">
    <source>
        <dbReference type="Proteomes" id="UP000319935"/>
    </source>
</evidence>
<reference evidence="1 2" key="1">
    <citation type="submission" date="2019-05" db="EMBL/GenBank/DDBJ databases">
        <title>Complete genome sequence of sixteen phages from Abidjan, cote d'Ivoire, isolated on a single strain of Achromobacter xylosoxidans.</title>
        <authorList>
            <person name="Essoh C."/>
            <person name="Vernadet J.-P."/>
            <person name="Vergnaud G."/>
            <person name="Pourcel C."/>
        </authorList>
    </citation>
    <scope>NUCLEOTIDE SEQUENCE [LARGE SCALE GENOMIC DNA]</scope>
</reference>